<evidence type="ECO:0000259" key="1">
    <source>
        <dbReference type="Pfam" id="PF04149"/>
    </source>
</evidence>
<evidence type="ECO:0000313" key="3">
    <source>
        <dbReference type="Proteomes" id="UP001490365"/>
    </source>
</evidence>
<dbReference type="Pfam" id="PF04149">
    <property type="entry name" value="DUF397"/>
    <property type="match status" value="1"/>
</dbReference>
<gene>
    <name evidence="2" type="ORF">ABT211_20535</name>
</gene>
<evidence type="ECO:0000313" key="2">
    <source>
        <dbReference type="EMBL" id="MER6269659.1"/>
    </source>
</evidence>
<dbReference type="Proteomes" id="UP001490365">
    <property type="component" value="Unassembled WGS sequence"/>
</dbReference>
<dbReference type="RefSeq" id="WP_351958297.1">
    <property type="nucleotide sequence ID" value="NZ_JBEOZM010000008.1"/>
</dbReference>
<sequence length="66" mass="6975">MPSPSTQWHRSSYSNGMGGECLEVAALAAAITVRDSKVASGPQLILSNAAWQGFIKTLAPLQSESR</sequence>
<dbReference type="InterPro" id="IPR007278">
    <property type="entry name" value="DUF397"/>
</dbReference>
<dbReference type="EMBL" id="JBEOZM010000008">
    <property type="protein sequence ID" value="MER6269659.1"/>
    <property type="molecule type" value="Genomic_DNA"/>
</dbReference>
<reference evidence="2 3" key="1">
    <citation type="submission" date="2024-06" db="EMBL/GenBank/DDBJ databases">
        <title>The Natural Products Discovery Center: Release of the First 8490 Sequenced Strains for Exploring Actinobacteria Biosynthetic Diversity.</title>
        <authorList>
            <person name="Kalkreuter E."/>
            <person name="Kautsar S.A."/>
            <person name="Yang D."/>
            <person name="Bader C.D."/>
            <person name="Teijaro C.N."/>
            <person name="Fluegel L."/>
            <person name="Davis C.M."/>
            <person name="Simpson J.R."/>
            <person name="Lauterbach L."/>
            <person name="Steele A.D."/>
            <person name="Gui C."/>
            <person name="Meng S."/>
            <person name="Li G."/>
            <person name="Viehrig K."/>
            <person name="Ye F."/>
            <person name="Su P."/>
            <person name="Kiefer A.F."/>
            <person name="Nichols A."/>
            <person name="Cepeda A.J."/>
            <person name="Yan W."/>
            <person name="Fan B."/>
            <person name="Jiang Y."/>
            <person name="Adhikari A."/>
            <person name="Zheng C.-J."/>
            <person name="Schuster L."/>
            <person name="Cowan T.M."/>
            <person name="Smanski M.J."/>
            <person name="Chevrette M.G."/>
            <person name="De Carvalho L.P.S."/>
            <person name="Shen B."/>
        </authorList>
    </citation>
    <scope>NUCLEOTIDE SEQUENCE [LARGE SCALE GENOMIC DNA]</scope>
    <source>
        <strain evidence="2 3">NPDC001694</strain>
    </source>
</reference>
<proteinExistence type="predicted"/>
<organism evidence="2 3">
    <name type="scientific">Streptomyces sp. 900105755</name>
    <dbReference type="NCBI Taxonomy" id="3154389"/>
    <lineage>
        <taxon>Bacteria</taxon>
        <taxon>Bacillati</taxon>
        <taxon>Actinomycetota</taxon>
        <taxon>Actinomycetes</taxon>
        <taxon>Kitasatosporales</taxon>
        <taxon>Streptomycetaceae</taxon>
        <taxon>Streptomyces</taxon>
    </lineage>
</organism>
<name>A0ABV1TIZ6_9ACTN</name>
<protein>
    <submittedName>
        <fullName evidence="2">DUF397 domain-containing protein</fullName>
    </submittedName>
</protein>
<comment type="caution">
    <text evidence="2">The sequence shown here is derived from an EMBL/GenBank/DDBJ whole genome shotgun (WGS) entry which is preliminary data.</text>
</comment>
<accession>A0ABV1TIZ6</accession>
<feature type="domain" description="DUF397" evidence="1">
    <location>
        <begin position="6"/>
        <end position="58"/>
    </location>
</feature>
<keyword evidence="3" id="KW-1185">Reference proteome</keyword>